<feature type="domain" description="Methyltransferase" evidence="1">
    <location>
        <begin position="42"/>
        <end position="136"/>
    </location>
</feature>
<dbReference type="SUPFAM" id="SSF53335">
    <property type="entry name" value="S-adenosyl-L-methionine-dependent methyltransferases"/>
    <property type="match status" value="1"/>
</dbReference>
<reference evidence="2" key="1">
    <citation type="submission" date="2023-03" db="EMBL/GenBank/DDBJ databases">
        <title>Actinorhabdospora filicis NBRC 111898.</title>
        <authorList>
            <person name="Ichikawa N."/>
            <person name="Sato H."/>
            <person name="Tonouchi N."/>
        </authorList>
    </citation>
    <scope>NUCLEOTIDE SEQUENCE</scope>
    <source>
        <strain evidence="2">NBRC 111898</strain>
    </source>
</reference>
<dbReference type="Gene3D" id="3.40.50.150">
    <property type="entry name" value="Vaccinia Virus protein VP39"/>
    <property type="match status" value="1"/>
</dbReference>
<dbReference type="Proteomes" id="UP001165079">
    <property type="component" value="Unassembled WGS sequence"/>
</dbReference>
<accession>A0A9W6WBB5</accession>
<dbReference type="CDD" id="cd02440">
    <property type="entry name" value="AdoMet_MTases"/>
    <property type="match status" value="1"/>
</dbReference>
<evidence type="ECO:0000313" key="3">
    <source>
        <dbReference type="Proteomes" id="UP001165079"/>
    </source>
</evidence>
<gene>
    <name evidence="2" type="ORF">Afil01_42080</name>
</gene>
<dbReference type="InterPro" id="IPR041698">
    <property type="entry name" value="Methyltransf_25"/>
</dbReference>
<protein>
    <recommendedName>
        <fullName evidence="1">Methyltransferase domain-containing protein</fullName>
    </recommendedName>
</protein>
<comment type="caution">
    <text evidence="2">The sequence shown here is derived from an EMBL/GenBank/DDBJ whole genome shotgun (WGS) entry which is preliminary data.</text>
</comment>
<dbReference type="AlphaFoldDB" id="A0A9W6WBB5"/>
<sequence length="239" mass="26300">MTGYGDALASSYERYKETATLVLCERALFRRLTGDVTGLSAVDVACGTGYYTRDLRVRGADPVTGIDLSPRMIELAEDRERRERLGIAYAVGDGSALPDRGRYDLATAAYLFPYATDEETLAAMMASLRGCMHPGGRLVTLTVDPEFRAEPDLADYGWTAARFSGRQVTMRFSGDPPADLTNTLWPRSTVVRVARAAGFTEMAWHPLEVPGEELERYGAGYWSALMENPFIEGFTAVAR</sequence>
<evidence type="ECO:0000259" key="1">
    <source>
        <dbReference type="Pfam" id="PF13649"/>
    </source>
</evidence>
<dbReference type="PANTHER" id="PTHR43464:SF23">
    <property type="entry name" value="JUVENILE HORMONE ACID O-METHYLTRANSFERASE"/>
    <property type="match status" value="1"/>
</dbReference>
<keyword evidence="3" id="KW-1185">Reference proteome</keyword>
<dbReference type="RefSeq" id="WP_285664556.1">
    <property type="nucleotide sequence ID" value="NZ_BSTX01000003.1"/>
</dbReference>
<proteinExistence type="predicted"/>
<name>A0A9W6WBB5_9ACTN</name>
<dbReference type="InterPro" id="IPR029063">
    <property type="entry name" value="SAM-dependent_MTases_sf"/>
</dbReference>
<dbReference type="EMBL" id="BSTX01000003">
    <property type="protein sequence ID" value="GLZ79401.1"/>
    <property type="molecule type" value="Genomic_DNA"/>
</dbReference>
<dbReference type="Pfam" id="PF13649">
    <property type="entry name" value="Methyltransf_25"/>
    <property type="match status" value="1"/>
</dbReference>
<organism evidence="2 3">
    <name type="scientific">Actinorhabdospora filicis</name>
    <dbReference type="NCBI Taxonomy" id="1785913"/>
    <lineage>
        <taxon>Bacteria</taxon>
        <taxon>Bacillati</taxon>
        <taxon>Actinomycetota</taxon>
        <taxon>Actinomycetes</taxon>
        <taxon>Micromonosporales</taxon>
        <taxon>Micromonosporaceae</taxon>
        <taxon>Actinorhabdospora</taxon>
    </lineage>
</organism>
<dbReference type="PANTHER" id="PTHR43464">
    <property type="entry name" value="METHYLTRANSFERASE"/>
    <property type="match status" value="1"/>
</dbReference>
<evidence type="ECO:0000313" key="2">
    <source>
        <dbReference type="EMBL" id="GLZ79401.1"/>
    </source>
</evidence>
<dbReference type="GO" id="GO:0010420">
    <property type="term" value="F:polyprenyldihydroxybenzoate methyltransferase activity"/>
    <property type="evidence" value="ECO:0007669"/>
    <property type="project" value="TreeGrafter"/>
</dbReference>